<dbReference type="EMBL" id="JAJSOF020000015">
    <property type="protein sequence ID" value="KAJ4441793.1"/>
    <property type="molecule type" value="Genomic_DNA"/>
</dbReference>
<comment type="caution">
    <text evidence="2">The sequence shown here is derived from an EMBL/GenBank/DDBJ whole genome shotgun (WGS) entry which is preliminary data.</text>
</comment>
<evidence type="ECO:0000313" key="3">
    <source>
        <dbReference type="Proteomes" id="UP001148838"/>
    </source>
</evidence>
<sequence length="107" mass="11534">MAGLCEGGNESPGSLKAWIQNWREGVESMGKTLVPVHSPPVLNDVSVARTQSQKTLNINPLPYQVNDAGMEGRAHEGPRPTSRLLALRPHAEAEVSNQNGGVVWLAR</sequence>
<proteinExistence type="predicted"/>
<accession>A0ABQ8T5L9</accession>
<organism evidence="2 3">
    <name type="scientific">Periplaneta americana</name>
    <name type="common">American cockroach</name>
    <name type="synonym">Blatta americana</name>
    <dbReference type="NCBI Taxonomy" id="6978"/>
    <lineage>
        <taxon>Eukaryota</taxon>
        <taxon>Metazoa</taxon>
        <taxon>Ecdysozoa</taxon>
        <taxon>Arthropoda</taxon>
        <taxon>Hexapoda</taxon>
        <taxon>Insecta</taxon>
        <taxon>Pterygota</taxon>
        <taxon>Neoptera</taxon>
        <taxon>Polyneoptera</taxon>
        <taxon>Dictyoptera</taxon>
        <taxon>Blattodea</taxon>
        <taxon>Blattoidea</taxon>
        <taxon>Blattidae</taxon>
        <taxon>Blattinae</taxon>
        <taxon>Periplaneta</taxon>
    </lineage>
</organism>
<keyword evidence="3" id="KW-1185">Reference proteome</keyword>
<name>A0ABQ8T5L9_PERAM</name>
<evidence type="ECO:0000256" key="1">
    <source>
        <dbReference type="SAM" id="MobiDB-lite"/>
    </source>
</evidence>
<evidence type="ECO:0000313" key="2">
    <source>
        <dbReference type="EMBL" id="KAJ4441793.1"/>
    </source>
</evidence>
<feature type="region of interest" description="Disordered" evidence="1">
    <location>
        <begin position="61"/>
        <end position="80"/>
    </location>
</feature>
<reference evidence="2 3" key="1">
    <citation type="journal article" date="2022" name="Allergy">
        <title>Genome assembly and annotation of Periplaneta americana reveal a comprehensive cockroach allergen profile.</title>
        <authorList>
            <person name="Wang L."/>
            <person name="Xiong Q."/>
            <person name="Saelim N."/>
            <person name="Wang L."/>
            <person name="Nong W."/>
            <person name="Wan A.T."/>
            <person name="Shi M."/>
            <person name="Liu X."/>
            <person name="Cao Q."/>
            <person name="Hui J.H.L."/>
            <person name="Sookrung N."/>
            <person name="Leung T.F."/>
            <person name="Tungtrongchitr A."/>
            <person name="Tsui S.K.W."/>
        </authorList>
    </citation>
    <scope>NUCLEOTIDE SEQUENCE [LARGE SCALE GENOMIC DNA]</scope>
    <source>
        <strain evidence="2">PWHHKU_190912</strain>
    </source>
</reference>
<dbReference type="Proteomes" id="UP001148838">
    <property type="component" value="Unassembled WGS sequence"/>
</dbReference>
<protein>
    <submittedName>
        <fullName evidence="2">Uncharacterized protein</fullName>
    </submittedName>
</protein>
<gene>
    <name evidence="2" type="ORF">ANN_11651</name>
</gene>